<dbReference type="GO" id="GO:0003677">
    <property type="term" value="F:DNA binding"/>
    <property type="evidence" value="ECO:0007669"/>
    <property type="project" value="UniProtKB-KW"/>
</dbReference>
<sequence length="143" mass="15501">MAIRHTTTISAGWQRALRLHHLVEQALAQGLHRGHHLGLSEFRALDELASTKGGSMRVQNLAVAIGLNQSSVSRLAARLEEAGLARRTTCADDRRGVFTELTAKGRVTHRQARATYEKVLAKALDDAGTDDDLARLAAAVREG</sequence>
<dbReference type="InterPro" id="IPR000835">
    <property type="entry name" value="HTH_MarR-typ"/>
</dbReference>
<dbReference type="PRINTS" id="PR00598">
    <property type="entry name" value="HTHMARR"/>
</dbReference>
<dbReference type="Gene3D" id="1.10.10.10">
    <property type="entry name" value="Winged helix-like DNA-binding domain superfamily/Winged helix DNA-binding domain"/>
    <property type="match status" value="1"/>
</dbReference>
<dbReference type="EMBL" id="JACHGT010000015">
    <property type="protein sequence ID" value="MBB6038256.1"/>
    <property type="molecule type" value="Genomic_DNA"/>
</dbReference>
<dbReference type="Proteomes" id="UP000548476">
    <property type="component" value="Unassembled WGS sequence"/>
</dbReference>
<dbReference type="InterPro" id="IPR039422">
    <property type="entry name" value="MarR/SlyA-like"/>
</dbReference>
<accession>A0A841FQ95</accession>
<feature type="domain" description="HTH marR-type" evidence="1">
    <location>
        <begin position="1"/>
        <end position="143"/>
    </location>
</feature>
<dbReference type="RefSeq" id="WP_184791040.1">
    <property type="nucleotide sequence ID" value="NZ_BONT01000047.1"/>
</dbReference>
<organism evidence="2 3">
    <name type="scientific">Phytomonospora endophytica</name>
    <dbReference type="NCBI Taxonomy" id="714109"/>
    <lineage>
        <taxon>Bacteria</taxon>
        <taxon>Bacillati</taxon>
        <taxon>Actinomycetota</taxon>
        <taxon>Actinomycetes</taxon>
        <taxon>Micromonosporales</taxon>
        <taxon>Micromonosporaceae</taxon>
        <taxon>Phytomonospora</taxon>
    </lineage>
</organism>
<dbReference type="PROSITE" id="PS50995">
    <property type="entry name" value="HTH_MARR_2"/>
    <property type="match status" value="1"/>
</dbReference>
<evidence type="ECO:0000259" key="1">
    <source>
        <dbReference type="PROSITE" id="PS50995"/>
    </source>
</evidence>
<dbReference type="GO" id="GO:0006950">
    <property type="term" value="P:response to stress"/>
    <property type="evidence" value="ECO:0007669"/>
    <property type="project" value="TreeGrafter"/>
</dbReference>
<keyword evidence="2" id="KW-0238">DNA-binding</keyword>
<evidence type="ECO:0000313" key="2">
    <source>
        <dbReference type="EMBL" id="MBB6038256.1"/>
    </source>
</evidence>
<keyword evidence="3" id="KW-1185">Reference proteome</keyword>
<dbReference type="AlphaFoldDB" id="A0A841FQ95"/>
<proteinExistence type="predicted"/>
<dbReference type="PANTHER" id="PTHR33164">
    <property type="entry name" value="TRANSCRIPTIONAL REGULATOR, MARR FAMILY"/>
    <property type="match status" value="1"/>
</dbReference>
<dbReference type="Pfam" id="PF12802">
    <property type="entry name" value="MarR_2"/>
    <property type="match status" value="1"/>
</dbReference>
<dbReference type="InterPro" id="IPR036388">
    <property type="entry name" value="WH-like_DNA-bd_sf"/>
</dbReference>
<gene>
    <name evidence="2" type="ORF">HNR73_006136</name>
</gene>
<dbReference type="PANTHER" id="PTHR33164:SF99">
    <property type="entry name" value="MARR FAMILY REGULATORY PROTEIN"/>
    <property type="match status" value="1"/>
</dbReference>
<reference evidence="2 3" key="1">
    <citation type="submission" date="2020-08" db="EMBL/GenBank/DDBJ databases">
        <title>Genomic Encyclopedia of Type Strains, Phase IV (KMG-IV): sequencing the most valuable type-strain genomes for metagenomic binning, comparative biology and taxonomic classification.</title>
        <authorList>
            <person name="Goeker M."/>
        </authorList>
    </citation>
    <scope>NUCLEOTIDE SEQUENCE [LARGE SCALE GENOMIC DNA]</scope>
    <source>
        <strain evidence="2 3">YIM 65646</strain>
    </source>
</reference>
<protein>
    <submittedName>
        <fullName evidence="2">DNA-binding MarR family transcriptional regulator</fullName>
    </submittedName>
</protein>
<comment type="caution">
    <text evidence="2">The sequence shown here is derived from an EMBL/GenBank/DDBJ whole genome shotgun (WGS) entry which is preliminary data.</text>
</comment>
<dbReference type="InterPro" id="IPR036390">
    <property type="entry name" value="WH_DNA-bd_sf"/>
</dbReference>
<dbReference type="SUPFAM" id="SSF46785">
    <property type="entry name" value="Winged helix' DNA-binding domain"/>
    <property type="match status" value="1"/>
</dbReference>
<name>A0A841FQ95_9ACTN</name>
<evidence type="ECO:0000313" key="3">
    <source>
        <dbReference type="Proteomes" id="UP000548476"/>
    </source>
</evidence>
<dbReference type="SMART" id="SM00347">
    <property type="entry name" value="HTH_MARR"/>
    <property type="match status" value="1"/>
</dbReference>
<dbReference type="GO" id="GO:0003700">
    <property type="term" value="F:DNA-binding transcription factor activity"/>
    <property type="evidence" value="ECO:0007669"/>
    <property type="project" value="InterPro"/>
</dbReference>